<dbReference type="InterPro" id="IPR011053">
    <property type="entry name" value="Single_hybrid_motif"/>
</dbReference>
<sequence length="177" mass="19454">MIFYLVLGFLRTVSSPRVTLEVLALHLVQGFSRGSSSCITRIVDDFRIVVTEVRDGLHYAETHEWVKVDGDIGTIGISDHAQKALGDLVFIELPEGGSAVTAKTRFGLVESVKAVSEVYSPVSGEVVETNSSLSETPETVNSSPYDEGWLIKVKLSDKSELENLMNKEKYAEHQDGH</sequence>
<comment type="function">
    <text evidence="6">The H protein shuttles the methylamine group of glycine from the P protein to the T protein.</text>
</comment>
<reference evidence="8 9" key="2">
    <citation type="journal article" date="2018" name="Plant J.">
        <title>The Physcomitrella patens chromosome-scale assembly reveals moss genome structure and evolution.</title>
        <authorList>
            <person name="Lang D."/>
            <person name="Ullrich K.K."/>
            <person name="Murat F."/>
            <person name="Fuchs J."/>
            <person name="Jenkins J."/>
            <person name="Haas F.B."/>
            <person name="Piednoel M."/>
            <person name="Gundlach H."/>
            <person name="Van Bel M."/>
            <person name="Meyberg R."/>
            <person name="Vives C."/>
            <person name="Morata J."/>
            <person name="Symeonidi A."/>
            <person name="Hiss M."/>
            <person name="Muchero W."/>
            <person name="Kamisugi Y."/>
            <person name="Saleh O."/>
            <person name="Blanc G."/>
            <person name="Decker E.L."/>
            <person name="van Gessel N."/>
            <person name="Grimwood J."/>
            <person name="Hayes R.D."/>
            <person name="Graham S.W."/>
            <person name="Gunter L.E."/>
            <person name="McDaniel S.F."/>
            <person name="Hoernstein S.N.W."/>
            <person name="Larsson A."/>
            <person name="Li F.W."/>
            <person name="Perroud P.F."/>
            <person name="Phillips J."/>
            <person name="Ranjan P."/>
            <person name="Rokshar D.S."/>
            <person name="Rothfels C.J."/>
            <person name="Schneider L."/>
            <person name="Shu S."/>
            <person name="Stevenson D.W."/>
            <person name="Thummler F."/>
            <person name="Tillich M."/>
            <person name="Villarreal Aguilar J.C."/>
            <person name="Widiez T."/>
            <person name="Wong G.K."/>
            <person name="Wymore A."/>
            <person name="Zhang Y."/>
            <person name="Zimmer A.D."/>
            <person name="Quatrano R.S."/>
            <person name="Mayer K.F.X."/>
            <person name="Goodstein D."/>
            <person name="Casacuberta J.M."/>
            <person name="Vandepoele K."/>
            <person name="Reski R."/>
            <person name="Cuming A.C."/>
            <person name="Tuskan G.A."/>
            <person name="Maumus F."/>
            <person name="Salse J."/>
            <person name="Schmutz J."/>
            <person name="Rensing S.A."/>
        </authorList>
    </citation>
    <scope>NUCLEOTIDE SEQUENCE [LARGE SCALE GENOMIC DNA]</scope>
    <source>
        <strain evidence="8 9">cv. Gransden 2004</strain>
    </source>
</reference>
<dbReference type="InParanoid" id="A0A7I4F9V8"/>
<dbReference type="NCBIfam" id="NF002270">
    <property type="entry name" value="PRK01202.1"/>
    <property type="match status" value="1"/>
</dbReference>
<dbReference type="EnsemblPlants" id="Pp3c19_11600V3.3">
    <property type="protein sequence ID" value="Pp3c19_11600V3.3"/>
    <property type="gene ID" value="Pp3c19_11600"/>
</dbReference>
<dbReference type="EMBL" id="ABEU02000019">
    <property type="status" value="NOT_ANNOTATED_CDS"/>
    <property type="molecule type" value="Genomic_DNA"/>
</dbReference>
<dbReference type="HAMAP" id="MF_00272">
    <property type="entry name" value="GcvH"/>
    <property type="match status" value="1"/>
</dbReference>
<keyword evidence="9" id="KW-1185">Reference proteome</keyword>
<dbReference type="SUPFAM" id="SSF51230">
    <property type="entry name" value="Single hybrid motif"/>
    <property type="match status" value="1"/>
</dbReference>
<evidence type="ECO:0000256" key="2">
    <source>
        <dbReference type="ARBA" id="ARBA00009249"/>
    </source>
</evidence>
<evidence type="ECO:0000313" key="9">
    <source>
        <dbReference type="Proteomes" id="UP000006727"/>
    </source>
</evidence>
<reference evidence="8" key="3">
    <citation type="submission" date="2020-12" db="UniProtKB">
        <authorList>
            <consortium name="EnsemblPlants"/>
        </authorList>
    </citation>
    <scope>IDENTIFICATION</scope>
</reference>
<dbReference type="CDD" id="cd06848">
    <property type="entry name" value="GCS_H"/>
    <property type="match status" value="1"/>
</dbReference>
<evidence type="ECO:0000313" key="8">
    <source>
        <dbReference type="EnsemblPlants" id="Pp3c19_11600V3.3"/>
    </source>
</evidence>
<evidence type="ECO:0000256" key="3">
    <source>
        <dbReference type="ARBA" id="ARBA00022823"/>
    </source>
</evidence>
<reference evidence="8 9" key="1">
    <citation type="journal article" date="2008" name="Science">
        <title>The Physcomitrella genome reveals evolutionary insights into the conquest of land by plants.</title>
        <authorList>
            <person name="Rensing S."/>
            <person name="Lang D."/>
            <person name="Zimmer A."/>
            <person name="Terry A."/>
            <person name="Salamov A."/>
            <person name="Shapiro H."/>
            <person name="Nishiyama T."/>
            <person name="Perroud P.-F."/>
            <person name="Lindquist E."/>
            <person name="Kamisugi Y."/>
            <person name="Tanahashi T."/>
            <person name="Sakakibara K."/>
            <person name="Fujita T."/>
            <person name="Oishi K."/>
            <person name="Shin-I T."/>
            <person name="Kuroki Y."/>
            <person name="Toyoda A."/>
            <person name="Suzuki Y."/>
            <person name="Hashimoto A."/>
            <person name="Yamaguchi K."/>
            <person name="Sugano A."/>
            <person name="Kohara Y."/>
            <person name="Fujiyama A."/>
            <person name="Anterola A."/>
            <person name="Aoki S."/>
            <person name="Ashton N."/>
            <person name="Barbazuk W.B."/>
            <person name="Barker E."/>
            <person name="Bennetzen J."/>
            <person name="Bezanilla M."/>
            <person name="Blankenship R."/>
            <person name="Cho S.H."/>
            <person name="Dutcher S."/>
            <person name="Estelle M."/>
            <person name="Fawcett J.A."/>
            <person name="Gundlach H."/>
            <person name="Hanada K."/>
            <person name="Heyl A."/>
            <person name="Hicks K.A."/>
            <person name="Hugh J."/>
            <person name="Lohr M."/>
            <person name="Mayer K."/>
            <person name="Melkozernov A."/>
            <person name="Murata T."/>
            <person name="Nelson D."/>
            <person name="Pils B."/>
            <person name="Prigge M."/>
            <person name="Reiss B."/>
            <person name="Renner T."/>
            <person name="Rombauts S."/>
            <person name="Rushton P."/>
            <person name="Sanderfoot A."/>
            <person name="Schween G."/>
            <person name="Shiu S.-H."/>
            <person name="Stueber K."/>
            <person name="Theodoulou F.L."/>
            <person name="Tu H."/>
            <person name="Van de Peer Y."/>
            <person name="Verrier P.J."/>
            <person name="Waters E."/>
            <person name="Wood A."/>
            <person name="Yang L."/>
            <person name="Cove D."/>
            <person name="Cuming A."/>
            <person name="Hasebe M."/>
            <person name="Lucas S."/>
            <person name="Mishler D.B."/>
            <person name="Reski R."/>
            <person name="Grigoriev I."/>
            <person name="Quatrano R.S."/>
            <person name="Boore J.L."/>
        </authorList>
    </citation>
    <scope>NUCLEOTIDE SEQUENCE [LARGE SCALE GENOMIC DNA]</scope>
    <source>
        <strain evidence="8 9">cv. Gransden 2004</strain>
    </source>
</reference>
<feature type="modified residue" description="N6-lipoyllysine" evidence="5">
    <location>
        <position position="113"/>
    </location>
</feature>
<dbReference type="InterPro" id="IPR002930">
    <property type="entry name" value="GCV_H"/>
</dbReference>
<dbReference type="GO" id="GO:0019464">
    <property type="term" value="P:glycine decarboxylation via glycine cleavage system"/>
    <property type="evidence" value="ECO:0000318"/>
    <property type="project" value="GO_Central"/>
</dbReference>
<comment type="similarity">
    <text evidence="2 6">Belongs to the GcvH family.</text>
</comment>
<comment type="cofactor">
    <cofactor evidence="6">
        <name>(R)-lipoate</name>
        <dbReference type="ChEBI" id="CHEBI:83088"/>
    </cofactor>
    <text evidence="6">Binds 1 lipoyl cofactor covalently.</text>
</comment>
<dbReference type="InterPro" id="IPR033753">
    <property type="entry name" value="GCV_H/Fam206"/>
</dbReference>
<keyword evidence="6" id="KW-0496">Mitochondrion</keyword>
<dbReference type="PROSITE" id="PS50968">
    <property type="entry name" value="BIOTINYL_LIPOYL"/>
    <property type="match status" value="1"/>
</dbReference>
<dbReference type="Gramene" id="Pp3c19_11600V3.3">
    <property type="protein sequence ID" value="Pp3c19_11600V3.3"/>
    <property type="gene ID" value="Pp3c19_11600"/>
</dbReference>
<dbReference type="Proteomes" id="UP000006727">
    <property type="component" value="Chromosome 19"/>
</dbReference>
<feature type="domain" description="Lipoyl-binding" evidence="7">
    <location>
        <begin position="72"/>
        <end position="154"/>
    </location>
</feature>
<comment type="subunit">
    <text evidence="6">The glycine cleavage system is composed of four proteins: P, T, L and H.</text>
</comment>
<gene>
    <name evidence="8" type="primary">LOC112272785</name>
</gene>
<dbReference type="PANTHER" id="PTHR11715:SF3">
    <property type="entry name" value="GLYCINE CLEAVAGE SYSTEM H PROTEIN-RELATED"/>
    <property type="match status" value="1"/>
</dbReference>
<dbReference type="GO" id="GO:0005739">
    <property type="term" value="C:mitochondrion"/>
    <property type="evidence" value="ECO:0000318"/>
    <property type="project" value="GO_Central"/>
</dbReference>
<dbReference type="Pfam" id="PF01597">
    <property type="entry name" value="GCV_H"/>
    <property type="match status" value="1"/>
</dbReference>
<name>A0A7I4F9V8_PHYPA</name>
<evidence type="ECO:0000256" key="4">
    <source>
        <dbReference type="ARBA" id="ARBA00022946"/>
    </source>
</evidence>
<organism evidence="8 9">
    <name type="scientific">Physcomitrium patens</name>
    <name type="common">Spreading-leaved earth moss</name>
    <name type="synonym">Physcomitrella patens</name>
    <dbReference type="NCBI Taxonomy" id="3218"/>
    <lineage>
        <taxon>Eukaryota</taxon>
        <taxon>Viridiplantae</taxon>
        <taxon>Streptophyta</taxon>
        <taxon>Embryophyta</taxon>
        <taxon>Bryophyta</taxon>
        <taxon>Bryophytina</taxon>
        <taxon>Bryopsida</taxon>
        <taxon>Funariidae</taxon>
        <taxon>Funariales</taxon>
        <taxon>Funariaceae</taxon>
        <taxon>Physcomitrium</taxon>
    </lineage>
</organism>
<dbReference type="NCBIfam" id="TIGR00527">
    <property type="entry name" value="gcvH"/>
    <property type="match status" value="1"/>
</dbReference>
<dbReference type="InterPro" id="IPR000089">
    <property type="entry name" value="Biotin_lipoyl"/>
</dbReference>
<dbReference type="GO" id="GO:0005960">
    <property type="term" value="C:glycine cleavage complex"/>
    <property type="evidence" value="ECO:0000318"/>
    <property type="project" value="GO_Central"/>
</dbReference>
<proteinExistence type="inferred from homology"/>
<evidence type="ECO:0000259" key="7">
    <source>
        <dbReference type="PROSITE" id="PS50968"/>
    </source>
</evidence>
<dbReference type="InterPro" id="IPR017453">
    <property type="entry name" value="GCV_H_sub"/>
</dbReference>
<keyword evidence="3 5" id="KW-0450">Lipoyl</keyword>
<evidence type="ECO:0000256" key="6">
    <source>
        <dbReference type="RuleBase" id="RU364055"/>
    </source>
</evidence>
<evidence type="ECO:0000256" key="5">
    <source>
        <dbReference type="PIRSR" id="PIRSR617453-50"/>
    </source>
</evidence>
<protein>
    <recommendedName>
        <fullName evidence="6">Glycine cleavage system H protein</fullName>
    </recommendedName>
</protein>
<dbReference type="PROSITE" id="PS00189">
    <property type="entry name" value="LIPOYL"/>
    <property type="match status" value="1"/>
</dbReference>
<evidence type="ECO:0000256" key="1">
    <source>
        <dbReference type="ARBA" id="ARBA00004173"/>
    </source>
</evidence>
<comment type="subcellular location">
    <subcellularLocation>
        <location evidence="1 6">Mitochondrion</location>
    </subcellularLocation>
</comment>
<dbReference type="Gene3D" id="2.40.50.100">
    <property type="match status" value="1"/>
</dbReference>
<dbReference type="AlphaFoldDB" id="A0A7I4F9V8"/>
<keyword evidence="4 6" id="KW-0809">Transit peptide</keyword>
<accession>A0A7I4F9V8</accession>
<dbReference type="PANTHER" id="PTHR11715">
    <property type="entry name" value="GLYCINE CLEAVAGE SYSTEM H PROTEIN"/>
    <property type="match status" value="1"/>
</dbReference>
<dbReference type="InterPro" id="IPR003016">
    <property type="entry name" value="2-oxoA_DH_lipoyl-BS"/>
</dbReference>